<evidence type="ECO:0000256" key="6">
    <source>
        <dbReference type="ARBA" id="ARBA00023242"/>
    </source>
</evidence>
<feature type="domain" description="C2H2-type" evidence="8">
    <location>
        <begin position="266"/>
        <end position="294"/>
    </location>
</feature>
<proteinExistence type="predicted"/>
<name>A0A3Q0JJ32_DIACI</name>
<protein>
    <submittedName>
        <fullName evidence="10">Zinc finger protein 91</fullName>
    </submittedName>
</protein>
<dbReference type="PROSITE" id="PS50157">
    <property type="entry name" value="ZINC_FINGER_C2H2_2"/>
    <property type="match status" value="12"/>
</dbReference>
<dbReference type="GO" id="GO:0005634">
    <property type="term" value="C:nucleus"/>
    <property type="evidence" value="ECO:0007669"/>
    <property type="project" value="UniProtKB-SubCell"/>
</dbReference>
<feature type="domain" description="C2H2-type" evidence="8">
    <location>
        <begin position="433"/>
        <end position="461"/>
    </location>
</feature>
<keyword evidence="9" id="KW-1185">Reference proteome</keyword>
<evidence type="ECO:0000313" key="10">
    <source>
        <dbReference type="RefSeq" id="XP_026686775.1"/>
    </source>
</evidence>
<dbReference type="PaxDb" id="121845-A0A3Q0JJ32"/>
<keyword evidence="3" id="KW-0677">Repeat</keyword>
<keyword evidence="5" id="KW-0862">Zinc</keyword>
<dbReference type="Pfam" id="PF00096">
    <property type="entry name" value="zf-C2H2"/>
    <property type="match status" value="5"/>
</dbReference>
<dbReference type="SUPFAM" id="SSF57667">
    <property type="entry name" value="beta-beta-alpha zinc fingers"/>
    <property type="match status" value="6"/>
</dbReference>
<dbReference type="GO" id="GO:0001228">
    <property type="term" value="F:DNA-binding transcription activator activity, RNA polymerase II-specific"/>
    <property type="evidence" value="ECO:0007669"/>
    <property type="project" value="TreeGrafter"/>
</dbReference>
<evidence type="ECO:0000256" key="2">
    <source>
        <dbReference type="ARBA" id="ARBA00022723"/>
    </source>
</evidence>
<keyword evidence="2" id="KW-0479">Metal-binding</keyword>
<dbReference type="GO" id="GO:0000978">
    <property type="term" value="F:RNA polymerase II cis-regulatory region sequence-specific DNA binding"/>
    <property type="evidence" value="ECO:0007669"/>
    <property type="project" value="TreeGrafter"/>
</dbReference>
<dbReference type="STRING" id="121845.A0A3Q0JJ32"/>
<dbReference type="PROSITE" id="PS00028">
    <property type="entry name" value="ZINC_FINGER_C2H2_1"/>
    <property type="match status" value="15"/>
</dbReference>
<keyword evidence="6" id="KW-0539">Nucleus</keyword>
<feature type="domain" description="C2H2-type" evidence="8">
    <location>
        <begin position="160"/>
        <end position="187"/>
    </location>
</feature>
<dbReference type="Proteomes" id="UP000079169">
    <property type="component" value="Unplaced"/>
</dbReference>
<feature type="domain" description="C2H2-type" evidence="8">
    <location>
        <begin position="821"/>
        <end position="849"/>
    </location>
</feature>
<keyword evidence="4 7" id="KW-0863">Zinc-finger</keyword>
<feature type="domain" description="C2H2-type" evidence="8">
    <location>
        <begin position="482"/>
        <end position="509"/>
    </location>
</feature>
<sequence length="855" mass="99165">MQLITTEKVNLVSCPVCNVRLGNDTAHIRSHLLTHTTRQTFIRPKYYRCPACNAGFKSQINLVKHACPNIVNNRCEECDINFPSKMRHTFHLQHHLEDPMQLKCDICFTDFDDENSLYDHVRFIHVQDNQLKCTICNKENFKNQLSLSIHMRYHENVREYECEICKKKFINKSTLKEHSVSHMSVKPFKCEICGHYLSRASRLRAHLKAHSVVASNNKVQNCKKCFKCCQVFPSNEENLRKHFEKVHFDLEFDEAHFYDVVLKCVYRCEFCDSCFNVPHELNRHRFANHPEPDSPTAFSCMVCGVAFPAYSRLTTHKLTHGINTESLIITDEDEKNDRFRIVQYFLCELCDKTSIHYTYLCLHKKLKHSNLTYGGESPVCEPCNLTFKNEWQYLVHNRAVHELPPEPNSGAGSVLQNNPYPPLRKAKQHVKSVTCSVCEKAFSSKENCKAHYTRQHGNKEPKEPKSGEGLPALEQLLKMKPYTCEICSKTYTVEGSLLTHYDMHSGEFYQCDVCFKEFRSSVTLRNHTRRHDNFSCDECSVECQDLNALRMHTLREHGYKILACEKCDVKFTHKALLAEHINTKHNTDVTLKCQLCNVAVLIEEVQQHLEEHKVVIIRCETCTRNYESLESLTTHLSFKHSNQFLMKCTNCNVLVPRDEILPHLAIQHCQGTTPSIYECNQCKEKTNDMTTMLNHYSVKHYMDINMSCVPCDVLFHNKATLYKHLYLEHKATSLSIQCNMCSLVLDSKESLVTHISQTHTLMFTCRRCPSTFLNSATLSKHVKMEHNSKSYQCNECPESFERLNKLKRHKFQAHNDSVHQIQCPYCITDFSEDKNLIQHIVSVHLGKEGTAPART</sequence>
<evidence type="ECO:0000259" key="8">
    <source>
        <dbReference type="PROSITE" id="PS50157"/>
    </source>
</evidence>
<dbReference type="InterPro" id="IPR036236">
    <property type="entry name" value="Znf_C2H2_sf"/>
</dbReference>
<evidence type="ECO:0000256" key="5">
    <source>
        <dbReference type="ARBA" id="ARBA00022833"/>
    </source>
</evidence>
<accession>A0A3Q0JJ32</accession>
<dbReference type="GO" id="GO:0008270">
    <property type="term" value="F:zinc ion binding"/>
    <property type="evidence" value="ECO:0007669"/>
    <property type="project" value="UniProtKB-KW"/>
</dbReference>
<evidence type="ECO:0000313" key="9">
    <source>
        <dbReference type="Proteomes" id="UP000079169"/>
    </source>
</evidence>
<dbReference type="PANTHER" id="PTHR24376">
    <property type="entry name" value="ZINC FINGER PROTEIN"/>
    <property type="match status" value="1"/>
</dbReference>
<evidence type="ECO:0000256" key="3">
    <source>
        <dbReference type="ARBA" id="ARBA00022737"/>
    </source>
</evidence>
<feature type="domain" description="C2H2-type" evidence="8">
    <location>
        <begin position="562"/>
        <end position="590"/>
    </location>
</feature>
<dbReference type="KEGG" id="dci:103519494"/>
<comment type="subcellular location">
    <subcellularLocation>
        <location evidence="1">Nucleus</location>
    </subcellularLocation>
</comment>
<dbReference type="GeneID" id="103519494"/>
<feature type="domain" description="C2H2-type" evidence="8">
    <location>
        <begin position="763"/>
        <end position="791"/>
    </location>
</feature>
<evidence type="ECO:0000256" key="1">
    <source>
        <dbReference type="ARBA" id="ARBA00004123"/>
    </source>
</evidence>
<dbReference type="Gene3D" id="3.30.160.60">
    <property type="entry name" value="Classic Zinc Finger"/>
    <property type="match status" value="10"/>
</dbReference>
<dbReference type="InterPro" id="IPR013087">
    <property type="entry name" value="Znf_C2H2_type"/>
</dbReference>
<feature type="domain" description="C2H2-type" evidence="8">
    <location>
        <begin position="102"/>
        <end position="130"/>
    </location>
</feature>
<feature type="domain" description="C2H2-type" evidence="8">
    <location>
        <begin position="188"/>
        <end position="211"/>
    </location>
</feature>
<reference evidence="10" key="1">
    <citation type="submission" date="2025-08" db="UniProtKB">
        <authorList>
            <consortium name="RefSeq"/>
        </authorList>
    </citation>
    <scope>IDENTIFICATION</scope>
</reference>
<dbReference type="PANTHER" id="PTHR24376:SF235">
    <property type="entry name" value="C2H2-TYPE DOMAIN-CONTAINING PROTEIN"/>
    <property type="match status" value="1"/>
</dbReference>
<dbReference type="SMART" id="SM00355">
    <property type="entry name" value="ZnF_C2H2"/>
    <property type="match status" value="25"/>
</dbReference>
<dbReference type="RefSeq" id="XP_026686775.1">
    <property type="nucleotide sequence ID" value="XM_026830974.1"/>
</dbReference>
<gene>
    <name evidence="10" type="primary">LOC103519494</name>
</gene>
<organism evidence="9 10">
    <name type="scientific">Diaphorina citri</name>
    <name type="common">Asian citrus psyllid</name>
    <dbReference type="NCBI Taxonomy" id="121845"/>
    <lineage>
        <taxon>Eukaryota</taxon>
        <taxon>Metazoa</taxon>
        <taxon>Ecdysozoa</taxon>
        <taxon>Arthropoda</taxon>
        <taxon>Hexapoda</taxon>
        <taxon>Insecta</taxon>
        <taxon>Pterygota</taxon>
        <taxon>Neoptera</taxon>
        <taxon>Paraneoptera</taxon>
        <taxon>Hemiptera</taxon>
        <taxon>Sternorrhyncha</taxon>
        <taxon>Psylloidea</taxon>
        <taxon>Psyllidae</taxon>
        <taxon>Diaphorininae</taxon>
        <taxon>Diaphorina</taxon>
    </lineage>
</organism>
<feature type="domain" description="C2H2-type" evidence="8">
    <location>
        <begin position="298"/>
        <end position="320"/>
    </location>
</feature>
<dbReference type="AlphaFoldDB" id="A0A3Q0JJ32"/>
<evidence type="ECO:0000256" key="7">
    <source>
        <dbReference type="PROSITE-ProRule" id="PRU00042"/>
    </source>
</evidence>
<evidence type="ECO:0000256" key="4">
    <source>
        <dbReference type="ARBA" id="ARBA00022771"/>
    </source>
</evidence>
<feature type="domain" description="C2H2-type" evidence="8">
    <location>
        <begin position="791"/>
        <end position="819"/>
    </location>
</feature>
<feature type="domain" description="C2H2-type" evidence="8">
    <location>
        <begin position="509"/>
        <end position="531"/>
    </location>
</feature>